<dbReference type="AlphaFoldDB" id="A0A7Y4IFC3"/>
<protein>
    <submittedName>
        <fullName evidence="1">Uncharacterized protein</fullName>
    </submittedName>
</protein>
<dbReference type="RefSeq" id="WP_171440289.1">
    <property type="nucleotide sequence ID" value="NZ_JABFNS010000001.1"/>
</dbReference>
<dbReference type="EMBL" id="JABFNT010000013">
    <property type="protein sequence ID" value="NOJ77825.1"/>
    <property type="molecule type" value="Genomic_DNA"/>
</dbReference>
<sequence length="180" mass="19754">MQGPSNETRSVLKLYKKEGNRLRYWEAWVHDGALTVHQGLVGETGEDHQLPLPPDEDPDMVIAEAAGPLVDQGYDEPDPTAMMTLIVQYTIEGKGTGHDVEKRVAVEELLTDALGWTGNGEVEGGELQAQQLRVYCRVMDADAGVRTAVEALDSEDLLEGATLLTARDDEEPRAVWPTQD</sequence>
<proteinExistence type="predicted"/>
<comment type="caution">
    <text evidence="1">The sequence shown here is derived from an EMBL/GenBank/DDBJ whole genome shotgun (WGS) entry which is preliminary data.</text>
</comment>
<accession>A0A7Y4IFC3</accession>
<name>A0A7Y4IFC3_MYXXA</name>
<organism evidence="1 2">
    <name type="scientific">Myxococcus xanthus</name>
    <dbReference type="NCBI Taxonomy" id="34"/>
    <lineage>
        <taxon>Bacteria</taxon>
        <taxon>Pseudomonadati</taxon>
        <taxon>Myxococcota</taxon>
        <taxon>Myxococcia</taxon>
        <taxon>Myxococcales</taxon>
        <taxon>Cystobacterineae</taxon>
        <taxon>Myxococcaceae</taxon>
        <taxon>Myxococcus</taxon>
    </lineage>
</organism>
<evidence type="ECO:0000313" key="1">
    <source>
        <dbReference type="EMBL" id="NOJ77825.1"/>
    </source>
</evidence>
<gene>
    <name evidence="1" type="ORF">HNV28_05630</name>
</gene>
<dbReference type="Proteomes" id="UP000533080">
    <property type="component" value="Unassembled WGS sequence"/>
</dbReference>
<reference evidence="1 2" key="1">
    <citation type="submission" date="2020-05" db="EMBL/GenBank/DDBJ databases">
        <authorList>
            <person name="Whitworth D."/>
        </authorList>
    </citation>
    <scope>NUCLEOTIDE SEQUENCE [LARGE SCALE GENOMIC DNA]</scope>
    <source>
        <strain evidence="1 2">AM005</strain>
    </source>
</reference>
<evidence type="ECO:0000313" key="2">
    <source>
        <dbReference type="Proteomes" id="UP000533080"/>
    </source>
</evidence>